<reference evidence="2 3" key="1">
    <citation type="submission" date="2011-05" db="EMBL/GenBank/DDBJ databases">
        <authorList>
            <person name="Muzny D."/>
            <person name="Qin X."/>
            <person name="Deng J."/>
            <person name="Jiang H."/>
            <person name="Liu Y."/>
            <person name="Qu J."/>
            <person name="Song X.-Z."/>
            <person name="Zhang L."/>
            <person name="Thornton R."/>
            <person name="Coyle M."/>
            <person name="Francisco L."/>
            <person name="Jackson L."/>
            <person name="Javaid M."/>
            <person name="Korchina V."/>
            <person name="Kovar C."/>
            <person name="Mata R."/>
            <person name="Mathew T."/>
            <person name="Ngo R."/>
            <person name="Nguyen L."/>
            <person name="Nguyen N."/>
            <person name="Okwuonu G."/>
            <person name="Ongeri F."/>
            <person name="Pham C."/>
            <person name="Simmons D."/>
            <person name="Wilczek-Boney K."/>
            <person name="Hale W."/>
            <person name="Jakkamsetti A."/>
            <person name="Pham P."/>
            <person name="Ruth R."/>
            <person name="San Lucas F."/>
            <person name="Warren J."/>
            <person name="Zhang J."/>
            <person name="Zhao Z."/>
            <person name="Zhou C."/>
            <person name="Zhu D."/>
            <person name="Lee S."/>
            <person name="Bess C."/>
            <person name="Blankenburg K."/>
            <person name="Forbes L."/>
            <person name="Fu Q."/>
            <person name="Gubbala S."/>
            <person name="Hirani K."/>
            <person name="Jayaseelan J.C."/>
            <person name="Lara F."/>
            <person name="Munidasa M."/>
            <person name="Palculict T."/>
            <person name="Patil S."/>
            <person name="Pu L.-L."/>
            <person name="Saada N."/>
            <person name="Tang L."/>
            <person name="Weissenberger G."/>
            <person name="Zhu Y."/>
            <person name="Hemphill L."/>
            <person name="Shang Y."/>
            <person name="Youmans B."/>
            <person name="Ayvaz T."/>
            <person name="Ross M."/>
            <person name="Santibanez J."/>
            <person name="Aqrawi P."/>
            <person name="Gross S."/>
            <person name="Joshi V."/>
            <person name="Fowler G."/>
            <person name="Nazareth L."/>
            <person name="Reid J."/>
            <person name="Worley K."/>
            <person name="Petrosino J."/>
            <person name="Highlander S."/>
            <person name="Gibbs R."/>
        </authorList>
    </citation>
    <scope>NUCLEOTIDE SEQUENCE [LARGE SCALE GENOMIC DNA]</scope>
    <source>
        <strain evidence="2 3">ATCC 51191</strain>
    </source>
</reference>
<dbReference type="Gene3D" id="3.40.1390.30">
    <property type="entry name" value="NIF3 (NGG1p interacting factor 3)-like"/>
    <property type="match status" value="1"/>
</dbReference>
<dbReference type="AlphaFoldDB" id="F9ELC7"/>
<comment type="caution">
    <text evidence="2">The sequence shown here is derived from an EMBL/GenBank/DDBJ whole genome shotgun (WGS) entry which is preliminary data.</text>
</comment>
<dbReference type="InterPro" id="IPR036069">
    <property type="entry name" value="DUF34/NIF3_sf"/>
</dbReference>
<accession>F9ELC7</accession>
<evidence type="ECO:0000313" key="2">
    <source>
        <dbReference type="EMBL" id="EGQ80235.1"/>
    </source>
</evidence>
<evidence type="ECO:0000256" key="1">
    <source>
        <dbReference type="ARBA" id="ARBA00006964"/>
    </source>
</evidence>
<gene>
    <name evidence="2" type="ORF">HMPREF9094_0732</name>
</gene>
<dbReference type="InterPro" id="IPR002678">
    <property type="entry name" value="DUF34/NIF3"/>
</dbReference>
<protein>
    <submittedName>
        <fullName evidence="2">NGG1-interacting factor 3</fullName>
    </submittedName>
</protein>
<sequence length="42" mass="4930">MKTRDIINILEKKFPKINAEEWDNVGLLIGDYNKEVKKSNSH</sequence>
<dbReference type="EMBL" id="AFQD01000114">
    <property type="protein sequence ID" value="EGQ80235.1"/>
    <property type="molecule type" value="Genomic_DNA"/>
</dbReference>
<dbReference type="HOGENOM" id="CLU_218711_0_0_0"/>
<comment type="similarity">
    <text evidence="1">Belongs to the GTP cyclohydrolase I type 2/NIF3 family.</text>
</comment>
<dbReference type="Proteomes" id="UP000005392">
    <property type="component" value="Unassembled WGS sequence"/>
</dbReference>
<proteinExistence type="inferred from homology"/>
<keyword evidence="3" id="KW-1185">Reference proteome</keyword>
<dbReference type="SUPFAM" id="SSF102705">
    <property type="entry name" value="NIF3 (NGG1p interacting factor 3)-like"/>
    <property type="match status" value="1"/>
</dbReference>
<dbReference type="PATRIC" id="fig|997347.4.peg.680"/>
<dbReference type="Pfam" id="PF01784">
    <property type="entry name" value="DUF34_NIF3"/>
    <property type="match status" value="1"/>
</dbReference>
<evidence type="ECO:0000313" key="3">
    <source>
        <dbReference type="Proteomes" id="UP000005392"/>
    </source>
</evidence>
<organism evidence="2 3">
    <name type="scientific">Fusobacterium animalis ATCC 51191</name>
    <dbReference type="NCBI Taxonomy" id="997347"/>
    <lineage>
        <taxon>Bacteria</taxon>
        <taxon>Fusobacteriati</taxon>
        <taxon>Fusobacteriota</taxon>
        <taxon>Fusobacteriia</taxon>
        <taxon>Fusobacteriales</taxon>
        <taxon>Fusobacteriaceae</taxon>
        <taxon>Fusobacterium</taxon>
    </lineage>
</organism>
<name>F9ELC7_9FUSO</name>